<evidence type="ECO:0000256" key="1">
    <source>
        <dbReference type="SAM" id="SignalP"/>
    </source>
</evidence>
<dbReference type="SUPFAM" id="SSF50814">
    <property type="entry name" value="Lipocalins"/>
    <property type="match status" value="1"/>
</dbReference>
<dbReference type="AlphaFoldDB" id="A0A224XKM9"/>
<organism evidence="3">
    <name type="scientific">Panstrongylus lignarius</name>
    <dbReference type="NCBI Taxonomy" id="156445"/>
    <lineage>
        <taxon>Eukaryota</taxon>
        <taxon>Metazoa</taxon>
        <taxon>Ecdysozoa</taxon>
        <taxon>Arthropoda</taxon>
        <taxon>Hexapoda</taxon>
        <taxon>Insecta</taxon>
        <taxon>Pterygota</taxon>
        <taxon>Neoptera</taxon>
        <taxon>Paraneoptera</taxon>
        <taxon>Hemiptera</taxon>
        <taxon>Heteroptera</taxon>
        <taxon>Panheteroptera</taxon>
        <taxon>Cimicomorpha</taxon>
        <taxon>Reduviidae</taxon>
        <taxon>Triatominae</taxon>
        <taxon>Panstrongylus</taxon>
    </lineage>
</organism>
<feature type="domain" description="Nitrophorin" evidence="2">
    <location>
        <begin position="26"/>
        <end position="199"/>
    </location>
</feature>
<dbReference type="GO" id="GO:0070026">
    <property type="term" value="F:nitric oxide binding"/>
    <property type="evidence" value="ECO:0007669"/>
    <property type="project" value="InterPro"/>
</dbReference>
<feature type="chain" id="PRO_5011990872" evidence="1">
    <location>
        <begin position="19"/>
        <end position="203"/>
    </location>
</feature>
<dbReference type="Gene3D" id="2.40.128.20">
    <property type="match status" value="1"/>
</dbReference>
<evidence type="ECO:0000259" key="2">
    <source>
        <dbReference type="Pfam" id="PF02087"/>
    </source>
</evidence>
<dbReference type="InterPro" id="IPR012674">
    <property type="entry name" value="Calycin"/>
</dbReference>
<proteinExistence type="predicted"/>
<dbReference type="GO" id="GO:0051381">
    <property type="term" value="F:histamine binding"/>
    <property type="evidence" value="ECO:0007669"/>
    <property type="project" value="InterPro"/>
</dbReference>
<sequence>MYKSTALLMVSLLSLSTTGPLTEECQNIKTMQQFDPIKYFGKTWYVTNTMYTNVKLTSDDVACMKSESKLLSNAIIREVDTTYIPGNHTYLNSESYINVVEFIEGNGKYISEARPIDKDGRPLLKGFYPLQNNIVHTDYDNRSFVYTCIRIPNGKVISIYNVLSRNPESKLIDGKILSILEEFGLKLDDFLQVNNDNCKEGNV</sequence>
<accession>A0A224XKM9</accession>
<keyword evidence="1" id="KW-0732">Signal</keyword>
<dbReference type="EMBL" id="GFTR01003399">
    <property type="protein sequence ID" value="JAW13027.1"/>
    <property type="molecule type" value="Transcribed_RNA"/>
</dbReference>
<dbReference type="InterPro" id="IPR002351">
    <property type="entry name" value="Nitrophorin_domain"/>
</dbReference>
<feature type="signal peptide" evidence="1">
    <location>
        <begin position="1"/>
        <end position="18"/>
    </location>
</feature>
<name>A0A224XKM9_9HEMI</name>
<protein>
    <submittedName>
        <fullName evidence="3">Putative nitrophorin</fullName>
    </submittedName>
</protein>
<dbReference type="Pfam" id="PF02087">
    <property type="entry name" value="Nitrophorin"/>
    <property type="match status" value="1"/>
</dbReference>
<evidence type="ECO:0000313" key="3">
    <source>
        <dbReference type="EMBL" id="JAW13027.1"/>
    </source>
</evidence>
<reference evidence="3" key="1">
    <citation type="journal article" date="2018" name="PLoS Negl. Trop. Dis.">
        <title>An insight into the salivary gland and fat body transcriptome of Panstrongylus lignarius (Hemiptera: Heteroptera), the main vector of Chagas disease in Peru.</title>
        <authorList>
            <person name="Nevoa J.C."/>
            <person name="Mendes M.T."/>
            <person name="da Silva M.V."/>
            <person name="Soares S.C."/>
            <person name="Oliveira C.J.F."/>
            <person name="Ribeiro J.M.C."/>
        </authorList>
    </citation>
    <scope>NUCLEOTIDE SEQUENCE</scope>
</reference>